<proteinExistence type="predicted"/>
<accession>A0A0S3S8F4</accession>
<keyword evidence="3" id="KW-1185">Reference proteome</keyword>
<dbReference type="OrthoDB" id="1932348at2759"/>
<dbReference type="Pfam" id="PF22936">
    <property type="entry name" value="Pol_BBD"/>
    <property type="match status" value="1"/>
</dbReference>
<dbReference type="AlphaFoldDB" id="A0A0S3S8F4"/>
<sequence>MCGDENLFKDLSKVEIGHVSFGDDFKVAVKGRGTIWYLQKNGRVRAIRDIYYVPDLKSNILSMGQIMGNDNSVMRNTEYYT</sequence>
<gene>
    <name evidence="2" type="primary">Vigan.05G274700</name>
    <name evidence="2" type="ORF">VIGAN_05274700</name>
</gene>
<dbReference type="EMBL" id="AP015038">
    <property type="protein sequence ID" value="BAT89066.1"/>
    <property type="molecule type" value="Genomic_DNA"/>
</dbReference>
<feature type="domain" description="Retrovirus-related Pol polyprotein from transposon TNT 1-94-like beta-barrel" evidence="1">
    <location>
        <begin position="1"/>
        <end position="67"/>
    </location>
</feature>
<dbReference type="InterPro" id="IPR054722">
    <property type="entry name" value="PolX-like_BBD"/>
</dbReference>
<dbReference type="Proteomes" id="UP000291084">
    <property type="component" value="Chromosome 5"/>
</dbReference>
<evidence type="ECO:0000313" key="3">
    <source>
        <dbReference type="Proteomes" id="UP000291084"/>
    </source>
</evidence>
<name>A0A0S3S8F4_PHAAN</name>
<reference evidence="2 3" key="1">
    <citation type="journal article" date="2015" name="Sci. Rep.">
        <title>The power of single molecule real-time sequencing technology in the de novo assembly of a eukaryotic genome.</title>
        <authorList>
            <person name="Sakai H."/>
            <person name="Naito K."/>
            <person name="Ogiso-Tanaka E."/>
            <person name="Takahashi Y."/>
            <person name="Iseki K."/>
            <person name="Muto C."/>
            <person name="Satou K."/>
            <person name="Teruya K."/>
            <person name="Shiroma A."/>
            <person name="Shimoji M."/>
            <person name="Hirano T."/>
            <person name="Itoh T."/>
            <person name="Kaga A."/>
            <person name="Tomooka N."/>
        </authorList>
    </citation>
    <scope>NUCLEOTIDE SEQUENCE [LARGE SCALE GENOMIC DNA]</scope>
    <source>
        <strain evidence="3">cv. Shumari</strain>
    </source>
</reference>
<evidence type="ECO:0000259" key="1">
    <source>
        <dbReference type="Pfam" id="PF22936"/>
    </source>
</evidence>
<protein>
    <recommendedName>
        <fullName evidence="1">Retrovirus-related Pol polyprotein from transposon TNT 1-94-like beta-barrel domain-containing protein</fullName>
    </recommendedName>
</protein>
<evidence type="ECO:0000313" key="2">
    <source>
        <dbReference type="EMBL" id="BAT89066.1"/>
    </source>
</evidence>
<organism evidence="2 3">
    <name type="scientific">Vigna angularis var. angularis</name>
    <dbReference type="NCBI Taxonomy" id="157739"/>
    <lineage>
        <taxon>Eukaryota</taxon>
        <taxon>Viridiplantae</taxon>
        <taxon>Streptophyta</taxon>
        <taxon>Embryophyta</taxon>
        <taxon>Tracheophyta</taxon>
        <taxon>Spermatophyta</taxon>
        <taxon>Magnoliopsida</taxon>
        <taxon>eudicotyledons</taxon>
        <taxon>Gunneridae</taxon>
        <taxon>Pentapetalae</taxon>
        <taxon>rosids</taxon>
        <taxon>fabids</taxon>
        <taxon>Fabales</taxon>
        <taxon>Fabaceae</taxon>
        <taxon>Papilionoideae</taxon>
        <taxon>50 kb inversion clade</taxon>
        <taxon>NPAAA clade</taxon>
        <taxon>indigoferoid/millettioid clade</taxon>
        <taxon>Phaseoleae</taxon>
        <taxon>Vigna</taxon>
    </lineage>
</organism>